<evidence type="ECO:0000313" key="2">
    <source>
        <dbReference type="Proteomes" id="UP000887578"/>
    </source>
</evidence>
<reference evidence="3" key="1">
    <citation type="submission" date="2022-11" db="UniProtKB">
        <authorList>
            <consortium name="WormBaseParasite"/>
        </authorList>
    </citation>
    <scope>IDENTIFICATION</scope>
</reference>
<evidence type="ECO:0000259" key="1">
    <source>
        <dbReference type="PROSITE" id="PS50041"/>
    </source>
</evidence>
<dbReference type="SMART" id="SM00034">
    <property type="entry name" value="CLECT"/>
    <property type="match status" value="1"/>
</dbReference>
<organism evidence="2 3">
    <name type="scientific">Panagrolaimus davidi</name>
    <dbReference type="NCBI Taxonomy" id="227884"/>
    <lineage>
        <taxon>Eukaryota</taxon>
        <taxon>Metazoa</taxon>
        <taxon>Ecdysozoa</taxon>
        <taxon>Nematoda</taxon>
        <taxon>Chromadorea</taxon>
        <taxon>Rhabditida</taxon>
        <taxon>Tylenchina</taxon>
        <taxon>Panagrolaimomorpha</taxon>
        <taxon>Panagrolaimoidea</taxon>
        <taxon>Panagrolaimidae</taxon>
        <taxon>Panagrolaimus</taxon>
    </lineage>
</organism>
<accession>A0A914PLU6</accession>
<dbReference type="AlphaFoldDB" id="A0A914PLU6"/>
<dbReference type="PROSITE" id="PS50041">
    <property type="entry name" value="C_TYPE_LECTIN_2"/>
    <property type="match status" value="1"/>
</dbReference>
<dbReference type="SUPFAM" id="SSF56436">
    <property type="entry name" value="C-type lectin-like"/>
    <property type="match status" value="1"/>
</dbReference>
<name>A0A914PLU6_9BILA</name>
<dbReference type="WBParaSite" id="PDA_v2.g18956.t1">
    <property type="protein sequence ID" value="PDA_v2.g18956.t1"/>
    <property type="gene ID" value="PDA_v2.g18956"/>
</dbReference>
<dbReference type="Gene3D" id="3.10.100.10">
    <property type="entry name" value="Mannose-Binding Protein A, subunit A"/>
    <property type="match status" value="1"/>
</dbReference>
<dbReference type="InterPro" id="IPR001304">
    <property type="entry name" value="C-type_lectin-like"/>
</dbReference>
<sequence length="150" mass="16927">MIPPTFCNNPCFQGNCIFHQELFGCSALYTAKRTFNDSELECSKNGGHLLSIENSGANNGLSFFDYTDFFLYPEEAWIGMIVATNATGYRILSWTDGTLVMYNNLPLNLTLDANKTYCVSFGFLEKFWKVADCNEKKLFLCSIPNSSNLF</sequence>
<proteinExistence type="predicted"/>
<dbReference type="Proteomes" id="UP000887578">
    <property type="component" value="Unplaced"/>
</dbReference>
<dbReference type="InterPro" id="IPR016186">
    <property type="entry name" value="C-type_lectin-like/link_sf"/>
</dbReference>
<feature type="domain" description="C-type lectin" evidence="1">
    <location>
        <begin position="25"/>
        <end position="142"/>
    </location>
</feature>
<dbReference type="InterPro" id="IPR016187">
    <property type="entry name" value="CTDL_fold"/>
</dbReference>
<protein>
    <submittedName>
        <fullName evidence="3">C-type lectin domain-containing protein</fullName>
    </submittedName>
</protein>
<evidence type="ECO:0000313" key="3">
    <source>
        <dbReference type="WBParaSite" id="PDA_v2.g18956.t1"/>
    </source>
</evidence>
<dbReference type="CDD" id="cd00037">
    <property type="entry name" value="CLECT"/>
    <property type="match status" value="1"/>
</dbReference>
<dbReference type="Pfam" id="PF00059">
    <property type="entry name" value="Lectin_C"/>
    <property type="match status" value="1"/>
</dbReference>
<keyword evidence="2" id="KW-1185">Reference proteome</keyword>